<reference evidence="1 2" key="1">
    <citation type="submission" date="2014-04" db="EMBL/GenBank/DDBJ databases">
        <authorList>
            <consortium name="DOE Joint Genome Institute"/>
            <person name="Kuo A."/>
            <person name="Tarkka M."/>
            <person name="Buscot F."/>
            <person name="Kohler A."/>
            <person name="Nagy L.G."/>
            <person name="Floudas D."/>
            <person name="Copeland A."/>
            <person name="Barry K.W."/>
            <person name="Cichocki N."/>
            <person name="Veneault-Fourrey C."/>
            <person name="LaButti K."/>
            <person name="Lindquist E.A."/>
            <person name="Lipzen A."/>
            <person name="Lundell T."/>
            <person name="Morin E."/>
            <person name="Murat C."/>
            <person name="Sun H."/>
            <person name="Tunlid A."/>
            <person name="Henrissat B."/>
            <person name="Grigoriev I.V."/>
            <person name="Hibbett D.S."/>
            <person name="Martin F."/>
            <person name="Nordberg H.P."/>
            <person name="Cantor M.N."/>
            <person name="Hua S.X."/>
        </authorList>
    </citation>
    <scope>NUCLEOTIDE SEQUENCE [LARGE SCALE GENOMIC DNA]</scope>
    <source>
        <strain evidence="1 2">F 1598</strain>
    </source>
</reference>
<proteinExistence type="predicted"/>
<dbReference type="EMBL" id="KN833025">
    <property type="protein sequence ID" value="KIM77364.1"/>
    <property type="molecule type" value="Genomic_DNA"/>
</dbReference>
<reference evidence="2" key="2">
    <citation type="submission" date="2015-01" db="EMBL/GenBank/DDBJ databases">
        <title>Evolutionary Origins and Diversification of the Mycorrhizal Mutualists.</title>
        <authorList>
            <consortium name="DOE Joint Genome Institute"/>
            <consortium name="Mycorrhizal Genomics Consortium"/>
            <person name="Kohler A."/>
            <person name="Kuo A."/>
            <person name="Nagy L.G."/>
            <person name="Floudas D."/>
            <person name="Copeland A."/>
            <person name="Barry K.W."/>
            <person name="Cichocki N."/>
            <person name="Veneault-Fourrey C."/>
            <person name="LaButti K."/>
            <person name="Lindquist E.A."/>
            <person name="Lipzen A."/>
            <person name="Lundell T."/>
            <person name="Morin E."/>
            <person name="Murat C."/>
            <person name="Riley R."/>
            <person name="Ohm R."/>
            <person name="Sun H."/>
            <person name="Tunlid A."/>
            <person name="Henrissat B."/>
            <person name="Grigoriev I.V."/>
            <person name="Hibbett D.S."/>
            <person name="Martin F."/>
        </authorList>
    </citation>
    <scope>NUCLEOTIDE SEQUENCE [LARGE SCALE GENOMIC DNA]</scope>
    <source>
        <strain evidence="2">F 1598</strain>
    </source>
</reference>
<dbReference type="InterPro" id="IPR004242">
    <property type="entry name" value="Transposase_21"/>
</dbReference>
<dbReference type="STRING" id="765440.A0A0C3FBW3"/>
<dbReference type="PANTHER" id="PTHR46579">
    <property type="entry name" value="F5/8 TYPE C DOMAIN-CONTAINING PROTEIN-RELATED"/>
    <property type="match status" value="1"/>
</dbReference>
<keyword evidence="2" id="KW-1185">Reference proteome</keyword>
<dbReference type="InParanoid" id="A0A0C3FBW3"/>
<name>A0A0C3FBW3_PILCF</name>
<evidence type="ECO:0000313" key="2">
    <source>
        <dbReference type="Proteomes" id="UP000054166"/>
    </source>
</evidence>
<dbReference type="Pfam" id="PF02992">
    <property type="entry name" value="Transposase_21"/>
    <property type="match status" value="1"/>
</dbReference>
<protein>
    <submittedName>
        <fullName evidence="1">Uncharacterized protein</fullName>
    </submittedName>
</protein>
<dbReference type="PANTHER" id="PTHR46579:SF2">
    <property type="entry name" value="C2H2-TYPE DOMAIN-CONTAINING PROTEIN"/>
    <property type="match status" value="1"/>
</dbReference>
<sequence>MSVSRRDGDLIMGLINIILFLAFQRSNGPMDARHVDVIAQMPQNIRAALSKFDLDSWVVVYAVCPVCHCTYKPRYDEGSTYPIYNEFCTNRPEPESDICGESLLCCIDDDNGHHVMKPIKLFIYHDFHDYLASLLSRADLEEAMDKSWDELMRTRDDPIPEYVEDVWEAEFLRTFEGPSLGTIFIDRQGEGRYGFTLNINFGCEHVGRLLLVDLYRWHVLIYPPSTTQLNHYAKPVIDALVESWDNGVWYSHTSLHPHGKTTHSAVIAAVMDLPAASQLTGHSNHFYCSACQCFHRSTMGRTDHTQWVMHDVAKMRRNAERWLHTSTSKEREDIFKQHGTHWSEFWRLQYWDPTRQLVVDAMHCILEGLAQQHFRFVLSLTSSSAANEPLPQKAFSHNFTKIEHNGEFPNNMTLKEVKQVDAIHGLLTMSLEGVGDNGHVVDQESFTESLLSLTRRLSSKNLWEWAIALHGRVLVHLVVKNLVVIRV</sequence>
<evidence type="ECO:0000313" key="1">
    <source>
        <dbReference type="EMBL" id="KIM77364.1"/>
    </source>
</evidence>
<gene>
    <name evidence="1" type="ORF">PILCRDRAFT_12008</name>
</gene>
<dbReference type="AlphaFoldDB" id="A0A0C3FBW3"/>
<dbReference type="OrthoDB" id="3234349at2759"/>
<dbReference type="Proteomes" id="UP000054166">
    <property type="component" value="Unassembled WGS sequence"/>
</dbReference>
<dbReference type="HOGENOM" id="CLU_560341_0_0_1"/>
<accession>A0A0C3FBW3</accession>
<organism evidence="1 2">
    <name type="scientific">Piloderma croceum (strain F 1598)</name>
    <dbReference type="NCBI Taxonomy" id="765440"/>
    <lineage>
        <taxon>Eukaryota</taxon>
        <taxon>Fungi</taxon>
        <taxon>Dikarya</taxon>
        <taxon>Basidiomycota</taxon>
        <taxon>Agaricomycotina</taxon>
        <taxon>Agaricomycetes</taxon>
        <taxon>Agaricomycetidae</taxon>
        <taxon>Atheliales</taxon>
        <taxon>Atheliaceae</taxon>
        <taxon>Piloderma</taxon>
    </lineage>
</organism>